<keyword evidence="3" id="KW-0511">Multifunctional enzyme</keyword>
<dbReference type="STRING" id="1191523.MROS_1796"/>
<feature type="binding site" evidence="3">
    <location>
        <position position="281"/>
    </location>
    <ligand>
        <name>CTP</name>
        <dbReference type="ChEBI" id="CHEBI:37563"/>
    </ligand>
</feature>
<dbReference type="SUPFAM" id="SSF52507">
    <property type="entry name" value="Homo-oligomeric flavin-containing Cys decarboxylases, HFCD"/>
    <property type="match status" value="1"/>
</dbReference>
<feature type="binding site" evidence="3">
    <location>
        <position position="337"/>
    </location>
    <ligand>
        <name>CTP</name>
        <dbReference type="ChEBI" id="CHEBI:37563"/>
    </ligand>
</feature>
<dbReference type="InterPro" id="IPR007085">
    <property type="entry name" value="DNA/pantothenate-metab_flavo_C"/>
</dbReference>
<comment type="function">
    <text evidence="3">Catalyzes two sequential steps in the biosynthesis of coenzyme A. In the first step cysteine is conjugated to 4'-phosphopantothenate to form 4-phosphopantothenoylcysteine. In the second step the latter compound is decarboxylated to form 4'-phosphopantotheine.</text>
</comment>
<evidence type="ECO:0000256" key="4">
    <source>
        <dbReference type="RuleBase" id="RU364078"/>
    </source>
</evidence>
<dbReference type="GO" id="GO:0010181">
    <property type="term" value="F:FMN binding"/>
    <property type="evidence" value="ECO:0007669"/>
    <property type="project" value="UniProtKB-UniRule"/>
</dbReference>
<comment type="similarity">
    <text evidence="3 4">In the C-terminal section; belongs to the PPC synthetase family.</text>
</comment>
<dbReference type="EC" id="4.1.1.36" evidence="3"/>
<dbReference type="GO" id="GO:0071513">
    <property type="term" value="C:phosphopantothenoylcysteine decarboxylase complex"/>
    <property type="evidence" value="ECO:0007669"/>
    <property type="project" value="TreeGrafter"/>
</dbReference>
<dbReference type="GO" id="GO:0004633">
    <property type="term" value="F:phosphopantothenoylcysteine decarboxylase activity"/>
    <property type="evidence" value="ECO:0007669"/>
    <property type="project" value="UniProtKB-UniRule"/>
</dbReference>
<dbReference type="Gene3D" id="3.40.50.1950">
    <property type="entry name" value="Flavin prenyltransferase-like"/>
    <property type="match status" value="1"/>
</dbReference>
<reference evidence="7 8" key="1">
    <citation type="journal article" date="2013" name="PLoS ONE">
        <title>Genomic analysis of Melioribacter roseus, facultatively anaerobic organotrophic bacterium representing a novel deep lineage within Bacteriodetes/Chlorobi group.</title>
        <authorList>
            <person name="Kadnikov V.V."/>
            <person name="Mardanov A.V."/>
            <person name="Podosokorskaya O.A."/>
            <person name="Gavrilov S.N."/>
            <person name="Kublanov I.V."/>
            <person name="Beletsky A.V."/>
            <person name="Bonch-Osmolovskaya E.A."/>
            <person name="Ravin N.V."/>
        </authorList>
    </citation>
    <scope>NUCLEOTIDE SEQUENCE [LARGE SCALE GENOMIC DNA]</scope>
    <source>
        <strain evidence="8">JCM 17771 / P3M-2</strain>
    </source>
</reference>
<feature type="active site" description="Proton donor" evidence="3">
    <location>
        <position position="157"/>
    </location>
</feature>
<proteinExistence type="inferred from homology"/>
<dbReference type="SUPFAM" id="SSF102645">
    <property type="entry name" value="CoaB-like"/>
    <property type="match status" value="1"/>
</dbReference>
<dbReference type="KEGG" id="mro:MROS_1796"/>
<dbReference type="EMBL" id="CP003557">
    <property type="protein sequence ID" value="AFN75030.1"/>
    <property type="molecule type" value="Genomic_DNA"/>
</dbReference>
<dbReference type="InterPro" id="IPR036551">
    <property type="entry name" value="Flavin_trans-like"/>
</dbReference>
<dbReference type="HAMAP" id="MF_02225">
    <property type="entry name" value="CoaBC"/>
    <property type="match status" value="1"/>
</dbReference>
<dbReference type="Pfam" id="PF02441">
    <property type="entry name" value="Flavoprotein"/>
    <property type="match status" value="1"/>
</dbReference>
<sequence length="414" mass="45750">MLKSKKILLGITGSIAAYKSLYLISRLVQNGCDVKVVTTKSALQFVGNASIEGLTGNRVYNDLFDPGTVMSHINLIKWCDLFIIAPATANVINKIASGIADDLPTSLALARDNSTPFLVAPAMNTNMYFNPATQASIKKLIEFGADVLPTAEGYLACGDEGAGKLLEPEIIFNVVKAKLLKKEKAKRKLKILITAGGTKENIDGVRYITNLSTGKTASELANYFFARGHAVDYLSAEDAMRPGMVNNIYRFADFESLDNRMKLLLGKNDYDVVVHNAAVSDFSPALMTAGNIKLDLPSNKKISSGVENVSIILKRNHKILARIREYSSKKEITVVGFKFTNTMNKEERKEAVKKLLTESNCDLVVQNDLSDRTNGVQRNFYLYDKNGIINSSEDPFSLAMQLENYFESNRRDEK</sequence>
<comment type="cofactor">
    <cofactor evidence="3">
        <name>Mg(2+)</name>
        <dbReference type="ChEBI" id="CHEBI:18420"/>
    </cofactor>
</comment>
<dbReference type="EC" id="6.3.2.5" evidence="3"/>
<evidence type="ECO:0000256" key="1">
    <source>
        <dbReference type="ARBA" id="ARBA00022793"/>
    </source>
</evidence>
<comment type="similarity">
    <text evidence="3 4">In the N-terminal section; belongs to the HFCD (homo-oligomeric flavin containing Cys decarboxylase) superfamily.</text>
</comment>
<dbReference type="PANTHER" id="PTHR14359:SF6">
    <property type="entry name" value="PHOSPHOPANTOTHENOYLCYSTEINE DECARBOXYLASE"/>
    <property type="match status" value="1"/>
</dbReference>
<dbReference type="eggNOG" id="COG0452">
    <property type="taxonomic scope" value="Bacteria"/>
</dbReference>
<dbReference type="RefSeq" id="WP_014856462.1">
    <property type="nucleotide sequence ID" value="NC_018178.1"/>
</dbReference>
<name>I6Z794_MELRP</name>
<keyword evidence="8" id="KW-1185">Reference proteome</keyword>
<dbReference type="InterPro" id="IPR005252">
    <property type="entry name" value="CoaBC"/>
</dbReference>
<accession>I6Z794</accession>
<dbReference type="PATRIC" id="fig|1191523.3.peg.1906"/>
<evidence type="ECO:0000259" key="5">
    <source>
        <dbReference type="Pfam" id="PF02441"/>
    </source>
</evidence>
<comment type="pathway">
    <text evidence="3 4">Cofactor biosynthesis; coenzyme A biosynthesis; CoA from (R)-pantothenate: step 3/5.</text>
</comment>
<dbReference type="GO" id="GO:0015941">
    <property type="term" value="P:pantothenate catabolic process"/>
    <property type="evidence" value="ECO:0007669"/>
    <property type="project" value="InterPro"/>
</dbReference>
<protein>
    <recommendedName>
        <fullName evidence="3">Coenzyme A biosynthesis bifunctional protein CoaBC</fullName>
    </recommendedName>
    <alternativeName>
        <fullName evidence="3">DNA/pantothenate metabolism flavoprotein</fullName>
    </alternativeName>
    <alternativeName>
        <fullName evidence="3">Phosphopantothenoylcysteine synthetase/decarboxylase</fullName>
        <shortName evidence="3">PPCS-PPCDC</shortName>
    </alternativeName>
    <domain>
        <recommendedName>
            <fullName evidence="3">Phosphopantothenoylcysteine decarboxylase</fullName>
            <shortName evidence="3">PPC decarboxylase</shortName>
            <shortName evidence="3">PPC-DC</shortName>
            <ecNumber evidence="3">4.1.1.36</ecNumber>
        </recommendedName>
        <alternativeName>
            <fullName evidence="3">CoaC</fullName>
        </alternativeName>
    </domain>
    <domain>
        <recommendedName>
            <fullName evidence="3">Phosphopantothenate--cysteine ligase</fullName>
            <ecNumber evidence="3">6.3.2.5</ecNumber>
        </recommendedName>
        <alternativeName>
            <fullName evidence="3">CoaB</fullName>
        </alternativeName>
        <alternativeName>
            <fullName evidence="3">Phosphopantothenoylcysteine synthetase</fullName>
            <shortName evidence="3">PPC synthetase</shortName>
            <shortName evidence="3">PPC-S</shortName>
        </alternativeName>
    </domain>
</protein>
<dbReference type="InterPro" id="IPR003382">
    <property type="entry name" value="Flavoprotein"/>
</dbReference>
<feature type="region of interest" description="Phosphopantothenoylcysteine decarboxylase" evidence="3">
    <location>
        <begin position="1"/>
        <end position="190"/>
    </location>
</feature>
<dbReference type="GO" id="GO:0046872">
    <property type="term" value="F:metal ion binding"/>
    <property type="evidence" value="ECO:0007669"/>
    <property type="project" value="UniProtKB-KW"/>
</dbReference>
<comment type="catalytic activity">
    <reaction evidence="3 4">
        <text>N-[(R)-4-phosphopantothenoyl]-L-cysteine + H(+) = (R)-4'-phosphopantetheine + CO2</text>
        <dbReference type="Rhea" id="RHEA:16793"/>
        <dbReference type="ChEBI" id="CHEBI:15378"/>
        <dbReference type="ChEBI" id="CHEBI:16526"/>
        <dbReference type="ChEBI" id="CHEBI:59458"/>
        <dbReference type="ChEBI" id="CHEBI:61723"/>
        <dbReference type="EC" id="4.1.1.36"/>
    </reaction>
</comment>
<dbReference type="OrthoDB" id="9802554at2"/>
<dbReference type="UniPathway" id="UPA00241">
    <property type="reaction ID" value="UER00353"/>
</dbReference>
<evidence type="ECO:0000256" key="3">
    <source>
        <dbReference type="HAMAP-Rule" id="MF_02225"/>
    </source>
</evidence>
<feature type="domain" description="DNA/pantothenate metabolism flavoprotein C-terminal" evidence="6">
    <location>
        <begin position="189"/>
        <end position="378"/>
    </location>
</feature>
<evidence type="ECO:0000313" key="8">
    <source>
        <dbReference type="Proteomes" id="UP000009011"/>
    </source>
</evidence>
<feature type="binding site" evidence="3">
    <location>
        <position position="301"/>
    </location>
    <ligand>
        <name>CTP</name>
        <dbReference type="ChEBI" id="CHEBI:37563"/>
    </ligand>
</feature>
<keyword evidence="2 3" id="KW-0456">Lyase</keyword>
<dbReference type="AlphaFoldDB" id="I6Z794"/>
<dbReference type="Pfam" id="PF04127">
    <property type="entry name" value="DFP"/>
    <property type="match status" value="1"/>
</dbReference>
<evidence type="ECO:0000259" key="6">
    <source>
        <dbReference type="Pfam" id="PF04127"/>
    </source>
</evidence>
<keyword evidence="3 4" id="KW-0285">Flavoprotein</keyword>
<dbReference type="GO" id="GO:0004632">
    <property type="term" value="F:phosphopantothenate--cysteine ligase activity"/>
    <property type="evidence" value="ECO:0007669"/>
    <property type="project" value="UniProtKB-UniRule"/>
</dbReference>
<evidence type="ECO:0000256" key="2">
    <source>
        <dbReference type="ARBA" id="ARBA00023239"/>
    </source>
</evidence>
<feature type="region of interest" description="Phosphopantothenate--cysteine ligase" evidence="3">
    <location>
        <begin position="191"/>
        <end position="414"/>
    </location>
</feature>
<dbReference type="Gene3D" id="3.40.50.10300">
    <property type="entry name" value="CoaB-like"/>
    <property type="match status" value="1"/>
</dbReference>
<feature type="domain" description="Flavoprotein" evidence="5">
    <location>
        <begin position="5"/>
        <end position="174"/>
    </location>
</feature>
<keyword evidence="1 3" id="KW-0210">Decarboxylase</keyword>
<keyword evidence="3" id="KW-0479">Metal-binding</keyword>
<comment type="catalytic activity">
    <reaction evidence="3 4">
        <text>(R)-4'-phosphopantothenate + L-cysteine + CTP = N-[(R)-4-phosphopantothenoyl]-L-cysteine + CMP + diphosphate + H(+)</text>
        <dbReference type="Rhea" id="RHEA:19397"/>
        <dbReference type="ChEBI" id="CHEBI:10986"/>
        <dbReference type="ChEBI" id="CHEBI:15378"/>
        <dbReference type="ChEBI" id="CHEBI:33019"/>
        <dbReference type="ChEBI" id="CHEBI:35235"/>
        <dbReference type="ChEBI" id="CHEBI:37563"/>
        <dbReference type="ChEBI" id="CHEBI:59458"/>
        <dbReference type="ChEBI" id="CHEBI:60377"/>
        <dbReference type="EC" id="6.3.2.5"/>
    </reaction>
</comment>
<dbReference type="Proteomes" id="UP000009011">
    <property type="component" value="Chromosome"/>
</dbReference>
<organism evidence="7 8">
    <name type="scientific">Melioribacter roseus (strain DSM 23840 / JCM 17771 / VKM B-2668 / P3M-2)</name>
    <dbReference type="NCBI Taxonomy" id="1191523"/>
    <lineage>
        <taxon>Bacteria</taxon>
        <taxon>Pseudomonadati</taxon>
        <taxon>Ignavibacteriota</taxon>
        <taxon>Ignavibacteria</taxon>
        <taxon>Ignavibacteriales</taxon>
        <taxon>Melioribacteraceae</taxon>
        <taxon>Melioribacter</taxon>
    </lineage>
</organism>
<keyword evidence="3" id="KW-0460">Magnesium</keyword>
<keyword evidence="3 4" id="KW-0436">Ligase</keyword>
<comment type="cofactor">
    <cofactor evidence="3">
        <name>FMN</name>
        <dbReference type="ChEBI" id="CHEBI:58210"/>
    </cofactor>
    <text evidence="3">Binds 1 FMN per subunit.</text>
</comment>
<comment type="caution">
    <text evidence="3">Lacks conserved residue(s) required for the propagation of feature annotation.</text>
</comment>
<comment type="pathway">
    <text evidence="3 4">Cofactor biosynthesis; coenzyme A biosynthesis; CoA from (R)-pantothenate: step 2/5.</text>
</comment>
<dbReference type="PANTHER" id="PTHR14359">
    <property type="entry name" value="HOMO-OLIGOMERIC FLAVIN CONTAINING CYS DECARBOXYLASE FAMILY"/>
    <property type="match status" value="1"/>
</dbReference>
<dbReference type="HOGENOM" id="CLU_033319_0_1_10"/>
<evidence type="ECO:0000313" key="7">
    <source>
        <dbReference type="EMBL" id="AFN75030.1"/>
    </source>
</evidence>
<dbReference type="NCBIfam" id="TIGR00521">
    <property type="entry name" value="coaBC_dfp"/>
    <property type="match status" value="1"/>
</dbReference>
<gene>
    <name evidence="3" type="primary">coaBC</name>
    <name evidence="7" type="ordered locus">MROS_1796</name>
</gene>
<dbReference type="InterPro" id="IPR035929">
    <property type="entry name" value="CoaB-like_sf"/>
</dbReference>
<comment type="function">
    <text evidence="4">Catalyzes two steps in the biosynthesis of coenzyme A. In the first step cysteine is conjugated to 4'-phosphopantothenate to form 4-phosphopantothenoylcysteine, in the latter compound is decarboxylated to form 4'-phosphopantotheine.</text>
</comment>
<keyword evidence="3 4" id="KW-0288">FMN</keyword>
<dbReference type="GO" id="GO:0015937">
    <property type="term" value="P:coenzyme A biosynthetic process"/>
    <property type="evidence" value="ECO:0007669"/>
    <property type="project" value="UniProtKB-UniRule"/>
</dbReference>